<dbReference type="Gene3D" id="1.20.120.450">
    <property type="entry name" value="dinb family like domain"/>
    <property type="match status" value="1"/>
</dbReference>
<dbReference type="Proteomes" id="UP001592528">
    <property type="component" value="Unassembled WGS sequence"/>
</dbReference>
<evidence type="ECO:0000313" key="2">
    <source>
        <dbReference type="Proteomes" id="UP001592528"/>
    </source>
</evidence>
<name>A0ABV6UVX1_9ACTN</name>
<dbReference type="EMBL" id="JBHEZZ010000022">
    <property type="protein sequence ID" value="MFC1405568.1"/>
    <property type="molecule type" value="Genomic_DNA"/>
</dbReference>
<sequence length="173" mass="19397">MSTDVDKPERSQDDSATLLLGFLDYYRSTVTRKVRGLSEEELRSSRLPSGWSPLQLLKHLVYMERRWLVWGFLAEPLSDPLGDSDDDGHWQVRPEDSAAGLLAALHEGGDRTRAIVRRSTLTDVARVGGRFQDDDVQPPPTLAWTLCYVLQEYARHCGHLDIACELADGSTGE</sequence>
<protein>
    <submittedName>
        <fullName evidence="1">DinB family protein</fullName>
    </submittedName>
</protein>
<comment type="caution">
    <text evidence="1">The sequence shown here is derived from an EMBL/GenBank/DDBJ whole genome shotgun (WGS) entry which is preliminary data.</text>
</comment>
<proteinExistence type="predicted"/>
<dbReference type="InterPro" id="IPR034660">
    <property type="entry name" value="DinB/YfiT-like"/>
</dbReference>
<dbReference type="RefSeq" id="WP_030261483.1">
    <property type="nucleotide sequence ID" value="NZ_JBHEZZ010000022.1"/>
</dbReference>
<dbReference type="SUPFAM" id="SSF109854">
    <property type="entry name" value="DinB/YfiT-like putative metalloenzymes"/>
    <property type="match status" value="1"/>
</dbReference>
<dbReference type="Pfam" id="PF04978">
    <property type="entry name" value="MST"/>
    <property type="match status" value="1"/>
</dbReference>
<gene>
    <name evidence="1" type="ORF">ACEZDJ_30200</name>
</gene>
<accession>A0ABV6UVX1</accession>
<evidence type="ECO:0000313" key="1">
    <source>
        <dbReference type="EMBL" id="MFC1405568.1"/>
    </source>
</evidence>
<dbReference type="InterPro" id="IPR007061">
    <property type="entry name" value="MST-like"/>
</dbReference>
<reference evidence="1 2" key="1">
    <citation type="submission" date="2024-09" db="EMBL/GenBank/DDBJ databases">
        <authorList>
            <person name="Lee S.D."/>
        </authorList>
    </citation>
    <scope>NUCLEOTIDE SEQUENCE [LARGE SCALE GENOMIC DNA]</scope>
    <source>
        <strain evidence="1 2">N1-5</strain>
    </source>
</reference>
<keyword evidence="2" id="KW-1185">Reference proteome</keyword>
<organism evidence="1 2">
    <name type="scientific">Streptacidiphilus cavernicola</name>
    <dbReference type="NCBI Taxonomy" id="3342716"/>
    <lineage>
        <taxon>Bacteria</taxon>
        <taxon>Bacillati</taxon>
        <taxon>Actinomycetota</taxon>
        <taxon>Actinomycetes</taxon>
        <taxon>Kitasatosporales</taxon>
        <taxon>Streptomycetaceae</taxon>
        <taxon>Streptacidiphilus</taxon>
    </lineage>
</organism>